<evidence type="ECO:0000259" key="14">
    <source>
        <dbReference type="PROSITE" id="PS51044"/>
    </source>
</evidence>
<dbReference type="GeneID" id="107070759"/>
<feature type="domain" description="SP-RING-type" evidence="14">
    <location>
        <begin position="122"/>
        <end position="205"/>
    </location>
</feature>
<dbReference type="Proteomes" id="UP000694924">
    <property type="component" value="Unplaced"/>
</dbReference>
<dbReference type="PANTHER" id="PTHR21330:SF1">
    <property type="entry name" value="E3 SUMO-PROTEIN LIGASE NSE2"/>
    <property type="match status" value="1"/>
</dbReference>
<organism evidence="15 16">
    <name type="scientific">Polistes dominula</name>
    <name type="common">European paper wasp</name>
    <name type="synonym">Vespa dominula</name>
    <dbReference type="NCBI Taxonomy" id="743375"/>
    <lineage>
        <taxon>Eukaryota</taxon>
        <taxon>Metazoa</taxon>
        <taxon>Ecdysozoa</taxon>
        <taxon>Arthropoda</taxon>
        <taxon>Hexapoda</taxon>
        <taxon>Insecta</taxon>
        <taxon>Pterygota</taxon>
        <taxon>Neoptera</taxon>
        <taxon>Endopterygota</taxon>
        <taxon>Hymenoptera</taxon>
        <taxon>Apocrita</taxon>
        <taxon>Aculeata</taxon>
        <taxon>Vespoidea</taxon>
        <taxon>Vespidae</taxon>
        <taxon>Polistinae</taxon>
        <taxon>Polistini</taxon>
        <taxon>Polistes</taxon>
    </lineage>
</organism>
<protein>
    <recommendedName>
        <fullName evidence="4">E3 SUMO-protein ligase NSE2</fullName>
    </recommendedName>
    <alternativeName>
        <fullName evidence="11">E3 SUMO-protein transferase NSE2</fullName>
    </alternativeName>
    <alternativeName>
        <fullName evidence="12">Non-structural maintenance of chromosomes element 2 homolog</fullName>
    </alternativeName>
</protein>
<evidence type="ECO:0000313" key="15">
    <source>
        <dbReference type="Proteomes" id="UP000694924"/>
    </source>
</evidence>
<dbReference type="PROSITE" id="PS51044">
    <property type="entry name" value="ZF_SP_RING"/>
    <property type="match status" value="1"/>
</dbReference>
<evidence type="ECO:0000256" key="1">
    <source>
        <dbReference type="ARBA" id="ARBA00004123"/>
    </source>
</evidence>
<evidence type="ECO:0000256" key="13">
    <source>
        <dbReference type="PROSITE-ProRule" id="PRU00452"/>
    </source>
</evidence>
<dbReference type="Gene3D" id="3.30.40.10">
    <property type="entry name" value="Zinc/RING finger domain, C3HC4 (zinc finger)"/>
    <property type="match status" value="1"/>
</dbReference>
<evidence type="ECO:0000256" key="5">
    <source>
        <dbReference type="ARBA" id="ARBA00022679"/>
    </source>
</evidence>
<dbReference type="InterPro" id="IPR013083">
    <property type="entry name" value="Znf_RING/FYVE/PHD"/>
</dbReference>
<dbReference type="InterPro" id="IPR026846">
    <property type="entry name" value="Nse2(Mms21)"/>
</dbReference>
<dbReference type="PANTHER" id="PTHR21330">
    <property type="entry name" value="E3 SUMO-PROTEIN LIGASE NSE2"/>
    <property type="match status" value="1"/>
</dbReference>
<keyword evidence="9" id="KW-0862">Zinc</keyword>
<accession>A0ABM1IWZ0</accession>
<reference evidence="16" key="1">
    <citation type="submission" date="2025-08" db="UniProtKB">
        <authorList>
            <consortium name="RefSeq"/>
        </authorList>
    </citation>
    <scope>IDENTIFICATION</scope>
    <source>
        <tissue evidence="16">Whole body</tissue>
    </source>
</reference>
<evidence type="ECO:0000256" key="7">
    <source>
        <dbReference type="ARBA" id="ARBA00022771"/>
    </source>
</evidence>
<comment type="subcellular location">
    <subcellularLocation>
        <location evidence="1">Nucleus</location>
    </subcellularLocation>
</comment>
<dbReference type="Pfam" id="PF11789">
    <property type="entry name" value="zf-Nse"/>
    <property type="match status" value="1"/>
</dbReference>
<sequence>MTQSKEVTEELFECYTKTAENIIIHFQEREQIIDDLKDVVQKKCELDTKLNMIREIKDEILEKYDNKITDKNIPKIMKDYDKAVSKMNVDVSTNERFLEFNRKLQALLTDANKNQNIEEDNSDEELQLQTDSMNVIDPISKVRIKDPVKNIACGHTYDRQNIMALLKVNKKTRCPMVGCKSTKYVEIKNLQTDVAMKVFLQRNPI</sequence>
<comment type="pathway">
    <text evidence="2">Protein modification; protein sumoylation.</text>
</comment>
<evidence type="ECO:0000256" key="11">
    <source>
        <dbReference type="ARBA" id="ARBA00031731"/>
    </source>
</evidence>
<gene>
    <name evidence="16" type="primary">LOC107070759</name>
</gene>
<evidence type="ECO:0000256" key="8">
    <source>
        <dbReference type="ARBA" id="ARBA00022786"/>
    </source>
</evidence>
<dbReference type="RefSeq" id="XP_015184727.1">
    <property type="nucleotide sequence ID" value="XM_015329241.1"/>
</dbReference>
<evidence type="ECO:0000256" key="10">
    <source>
        <dbReference type="ARBA" id="ARBA00023242"/>
    </source>
</evidence>
<evidence type="ECO:0000256" key="6">
    <source>
        <dbReference type="ARBA" id="ARBA00022723"/>
    </source>
</evidence>
<evidence type="ECO:0000313" key="16">
    <source>
        <dbReference type="RefSeq" id="XP_015184727.1"/>
    </source>
</evidence>
<keyword evidence="8" id="KW-0833">Ubl conjugation pathway</keyword>
<evidence type="ECO:0000256" key="2">
    <source>
        <dbReference type="ARBA" id="ARBA00004718"/>
    </source>
</evidence>
<proteinExistence type="inferred from homology"/>
<comment type="similarity">
    <text evidence="3">Belongs to the NSE2 family.</text>
</comment>
<name>A0ABM1IWZ0_POLDO</name>
<dbReference type="InterPro" id="IPR004181">
    <property type="entry name" value="Znf_MIZ"/>
</dbReference>
<keyword evidence="5" id="KW-0808">Transferase</keyword>
<keyword evidence="10" id="KW-0539">Nucleus</keyword>
<keyword evidence="15" id="KW-1185">Reference proteome</keyword>
<dbReference type="SUPFAM" id="SSF57850">
    <property type="entry name" value="RING/U-box"/>
    <property type="match status" value="1"/>
</dbReference>
<evidence type="ECO:0000256" key="4">
    <source>
        <dbReference type="ARBA" id="ARBA00020923"/>
    </source>
</evidence>
<keyword evidence="6" id="KW-0479">Metal-binding</keyword>
<evidence type="ECO:0000256" key="9">
    <source>
        <dbReference type="ARBA" id="ARBA00022833"/>
    </source>
</evidence>
<keyword evidence="7 13" id="KW-0863">Zinc-finger</keyword>
<evidence type="ECO:0000256" key="12">
    <source>
        <dbReference type="ARBA" id="ARBA00032533"/>
    </source>
</evidence>
<evidence type="ECO:0000256" key="3">
    <source>
        <dbReference type="ARBA" id="ARBA00008212"/>
    </source>
</evidence>
<dbReference type="CDD" id="cd16651">
    <property type="entry name" value="SPL-RING_NSE2"/>
    <property type="match status" value="1"/>
</dbReference>